<protein>
    <submittedName>
        <fullName evidence="3">Uncharacterized protein</fullName>
    </submittedName>
</protein>
<dbReference type="Proteomes" id="UP000318509">
    <property type="component" value="Unassembled WGS sequence"/>
</dbReference>
<accession>A0A537K1L8</accession>
<keyword evidence="2" id="KW-0472">Membrane</keyword>
<feature type="region of interest" description="Disordered" evidence="1">
    <location>
        <begin position="104"/>
        <end position="129"/>
    </location>
</feature>
<comment type="caution">
    <text evidence="3">The sequence shown here is derived from an EMBL/GenBank/DDBJ whole genome shotgun (WGS) entry which is preliminary data.</text>
</comment>
<reference evidence="3 4" key="1">
    <citation type="journal article" date="2019" name="Nat. Microbiol.">
        <title>Mediterranean grassland soil C-N compound turnover is dependent on rainfall and depth, and is mediated by genomically divergent microorganisms.</title>
        <authorList>
            <person name="Diamond S."/>
            <person name="Andeer P.F."/>
            <person name="Li Z."/>
            <person name="Crits-Christoph A."/>
            <person name="Burstein D."/>
            <person name="Anantharaman K."/>
            <person name="Lane K.R."/>
            <person name="Thomas B.C."/>
            <person name="Pan C."/>
            <person name="Northen T.R."/>
            <person name="Banfield J.F."/>
        </authorList>
    </citation>
    <scope>NUCLEOTIDE SEQUENCE [LARGE SCALE GENOMIC DNA]</scope>
    <source>
        <strain evidence="3">NP_3</strain>
    </source>
</reference>
<name>A0A537K1L8_9BACT</name>
<feature type="transmembrane region" description="Helical" evidence="2">
    <location>
        <begin position="12"/>
        <end position="37"/>
    </location>
</feature>
<keyword evidence="2" id="KW-1133">Transmembrane helix</keyword>
<evidence type="ECO:0000313" key="3">
    <source>
        <dbReference type="EMBL" id="TMI89650.1"/>
    </source>
</evidence>
<feature type="compositionally biased region" description="Basic and acidic residues" evidence="1">
    <location>
        <begin position="113"/>
        <end position="129"/>
    </location>
</feature>
<gene>
    <name evidence="3" type="ORF">E6H00_09300</name>
</gene>
<evidence type="ECO:0000256" key="1">
    <source>
        <dbReference type="SAM" id="MobiDB-lite"/>
    </source>
</evidence>
<dbReference type="AlphaFoldDB" id="A0A537K1L8"/>
<evidence type="ECO:0000313" key="4">
    <source>
        <dbReference type="Proteomes" id="UP000318509"/>
    </source>
</evidence>
<proteinExistence type="predicted"/>
<keyword evidence="2" id="KW-0812">Transmembrane</keyword>
<feature type="transmembrane region" description="Helical" evidence="2">
    <location>
        <begin position="81"/>
        <end position="100"/>
    </location>
</feature>
<evidence type="ECO:0000256" key="2">
    <source>
        <dbReference type="SAM" id="Phobius"/>
    </source>
</evidence>
<dbReference type="EMBL" id="VBAK01000120">
    <property type="protein sequence ID" value="TMI89650.1"/>
    <property type="molecule type" value="Genomic_DNA"/>
</dbReference>
<organism evidence="3 4">
    <name type="scientific">Candidatus Segetimicrobium genomatis</name>
    <dbReference type="NCBI Taxonomy" id="2569760"/>
    <lineage>
        <taxon>Bacteria</taxon>
        <taxon>Bacillati</taxon>
        <taxon>Candidatus Sysuimicrobiota</taxon>
        <taxon>Candidatus Sysuimicrobiia</taxon>
        <taxon>Candidatus Sysuimicrobiales</taxon>
        <taxon>Candidatus Segetimicrobiaceae</taxon>
        <taxon>Candidatus Segetimicrobium</taxon>
    </lineage>
</organism>
<sequence>MNAKQAPPKKKFLFRVGIVALKLLALALVLESVFVSIANKLATVLVTGDTGVLSALRHRTAVSYYSYISHNRYLNLWDLKAALIVLGIALYVEALLVELLTKQKPASTGRWALADREKPANREPDVRPG</sequence>